<evidence type="ECO:0000256" key="2">
    <source>
        <dbReference type="ARBA" id="ARBA00022723"/>
    </source>
</evidence>
<dbReference type="EMBL" id="CP053418">
    <property type="protein sequence ID" value="QJW85015.1"/>
    <property type="molecule type" value="Genomic_DNA"/>
</dbReference>
<evidence type="ECO:0000256" key="6">
    <source>
        <dbReference type="SAM" id="SignalP"/>
    </source>
</evidence>
<protein>
    <submittedName>
        <fullName evidence="8">C-type cytochrome</fullName>
    </submittedName>
</protein>
<evidence type="ECO:0000256" key="3">
    <source>
        <dbReference type="ARBA" id="ARBA00023004"/>
    </source>
</evidence>
<dbReference type="PANTHER" id="PTHR33751:SF11">
    <property type="entry name" value="BLL4483 PROTEIN"/>
    <property type="match status" value="1"/>
</dbReference>
<sequence>MRALLPVILLLSLAAPAAAAPPAFEDTMAQRTLACTLCHGAQGRAGPDGYYPRIAGKPEGYLYNQLLNFRDGRRHYGLMTGLLDPLSDAYLFEIARHFASLDVPYPPPRPVPAAPEVLQRGRQLALQGDAGQRLPACASCHGKALTGQQPNVPGLLGLSRDYLNAQLGAWRTGQRRAHAPDCMAEIARQLAPEDLGAVTAWLASEALPADSKPAAQASGAAAPPARARGRKAAPPPVAEAPPIRCGSAPLPVTKAQP</sequence>
<dbReference type="PROSITE" id="PS51007">
    <property type="entry name" value="CYTC"/>
    <property type="match status" value="2"/>
</dbReference>
<keyword evidence="6" id="KW-0732">Signal</keyword>
<dbReference type="PANTHER" id="PTHR33751">
    <property type="entry name" value="CBB3-TYPE CYTOCHROME C OXIDASE SUBUNIT FIXP"/>
    <property type="match status" value="1"/>
</dbReference>
<evidence type="ECO:0000256" key="1">
    <source>
        <dbReference type="ARBA" id="ARBA00022617"/>
    </source>
</evidence>
<evidence type="ECO:0000256" key="5">
    <source>
        <dbReference type="SAM" id="MobiDB-lite"/>
    </source>
</evidence>
<dbReference type="InterPro" id="IPR050597">
    <property type="entry name" value="Cytochrome_c_Oxidase_Subunit"/>
</dbReference>
<feature type="region of interest" description="Disordered" evidence="5">
    <location>
        <begin position="210"/>
        <end position="257"/>
    </location>
</feature>
<feature type="compositionally biased region" description="Low complexity" evidence="5">
    <location>
        <begin position="210"/>
        <end position="226"/>
    </location>
</feature>
<keyword evidence="2 4" id="KW-0479">Metal-binding</keyword>
<evidence type="ECO:0000256" key="4">
    <source>
        <dbReference type="PROSITE-ProRule" id="PRU00433"/>
    </source>
</evidence>
<dbReference type="Gene3D" id="1.10.760.10">
    <property type="entry name" value="Cytochrome c-like domain"/>
    <property type="match status" value="2"/>
</dbReference>
<accession>A0ABX6P4Q1</accession>
<dbReference type="SUPFAM" id="SSF46626">
    <property type="entry name" value="Cytochrome c"/>
    <property type="match status" value="2"/>
</dbReference>
<feature type="domain" description="Cytochrome c" evidence="7">
    <location>
        <begin position="116"/>
        <end position="206"/>
    </location>
</feature>
<dbReference type="Proteomes" id="UP000500826">
    <property type="component" value="Chromosome"/>
</dbReference>
<reference evidence="8 9" key="1">
    <citation type="submission" date="2020-05" db="EMBL/GenBank/DDBJ databases">
        <title>Ramlibacter rhizophilus sp. nov., isolated from rhizosphere soil of national flower Mugunghwa from South Korea.</title>
        <authorList>
            <person name="Zheng-Fei Y."/>
            <person name="Huan T."/>
        </authorList>
    </citation>
    <scope>NUCLEOTIDE SEQUENCE [LARGE SCALE GENOMIC DNA]</scope>
    <source>
        <strain evidence="8 9">H242</strain>
    </source>
</reference>
<feature type="chain" id="PRO_5045462384" evidence="6">
    <location>
        <begin position="20"/>
        <end position="257"/>
    </location>
</feature>
<keyword evidence="1 4" id="KW-0349">Heme</keyword>
<feature type="domain" description="Cytochrome c" evidence="7">
    <location>
        <begin position="15"/>
        <end position="102"/>
    </location>
</feature>
<dbReference type="InterPro" id="IPR036909">
    <property type="entry name" value="Cyt_c-like_dom_sf"/>
</dbReference>
<evidence type="ECO:0000259" key="7">
    <source>
        <dbReference type="PROSITE" id="PS51007"/>
    </source>
</evidence>
<proteinExistence type="predicted"/>
<keyword evidence="3 4" id="KW-0408">Iron</keyword>
<name>A0ABX6P4Q1_9BURK</name>
<keyword evidence="9" id="KW-1185">Reference proteome</keyword>
<feature type="signal peptide" evidence="6">
    <location>
        <begin position="1"/>
        <end position="19"/>
    </location>
</feature>
<dbReference type="InterPro" id="IPR009056">
    <property type="entry name" value="Cyt_c-like_dom"/>
</dbReference>
<evidence type="ECO:0000313" key="9">
    <source>
        <dbReference type="Proteomes" id="UP000500826"/>
    </source>
</evidence>
<evidence type="ECO:0000313" key="8">
    <source>
        <dbReference type="EMBL" id="QJW85015.1"/>
    </source>
</evidence>
<gene>
    <name evidence="8" type="ORF">HK414_20050</name>
</gene>
<organism evidence="8 9">
    <name type="scientific">Ramlibacter terrae</name>
    <dbReference type="NCBI Taxonomy" id="2732511"/>
    <lineage>
        <taxon>Bacteria</taxon>
        <taxon>Pseudomonadati</taxon>
        <taxon>Pseudomonadota</taxon>
        <taxon>Betaproteobacteria</taxon>
        <taxon>Burkholderiales</taxon>
        <taxon>Comamonadaceae</taxon>
        <taxon>Ramlibacter</taxon>
    </lineage>
</organism>
<dbReference type="Pfam" id="PF00034">
    <property type="entry name" value="Cytochrom_C"/>
    <property type="match status" value="1"/>
</dbReference>